<accession>A0ABY5FVD0</accession>
<dbReference type="PANTHER" id="PTHR43024">
    <property type="entry name" value="UDP-N-ACETYLMURAMOYL-TRIPEPTIDE--D-ALANYL-D-ALANINE LIGASE"/>
    <property type="match status" value="1"/>
</dbReference>
<evidence type="ECO:0008006" key="6">
    <source>
        <dbReference type="Google" id="ProtNLM"/>
    </source>
</evidence>
<keyword evidence="1" id="KW-0436">Ligase</keyword>
<dbReference type="PANTHER" id="PTHR43024:SF1">
    <property type="entry name" value="UDP-N-ACETYLMURAMOYL-TRIPEPTIDE--D-ALANYL-D-ALANINE LIGASE"/>
    <property type="match status" value="1"/>
</dbReference>
<dbReference type="RefSeq" id="WP_255159345.1">
    <property type="nucleotide sequence ID" value="NZ_CP101497.1"/>
</dbReference>
<dbReference type="InterPro" id="IPR051046">
    <property type="entry name" value="MurCDEF_CellWall_CoF430Synth"/>
</dbReference>
<evidence type="ECO:0000256" key="3">
    <source>
        <dbReference type="ARBA" id="ARBA00022840"/>
    </source>
</evidence>
<evidence type="ECO:0000313" key="5">
    <source>
        <dbReference type="Proteomes" id="UP001060039"/>
    </source>
</evidence>
<gene>
    <name evidence="4" type="ORF">NNL39_11120</name>
</gene>
<reference evidence="4" key="1">
    <citation type="submission" date="2022-07" db="EMBL/GenBank/DDBJ databases">
        <title>Taxonomic analysis of Microcella humidisoli nov. sp., isolated from riverside soil.</title>
        <authorList>
            <person name="Molina K.M."/>
            <person name="Kim S.B."/>
        </authorList>
    </citation>
    <scope>NUCLEOTIDE SEQUENCE</scope>
    <source>
        <strain evidence="4">MMS21-STM10</strain>
    </source>
</reference>
<evidence type="ECO:0000256" key="2">
    <source>
        <dbReference type="ARBA" id="ARBA00022741"/>
    </source>
</evidence>
<dbReference type="SUPFAM" id="SSF53244">
    <property type="entry name" value="MurD-like peptide ligases, peptide-binding domain"/>
    <property type="match status" value="1"/>
</dbReference>
<evidence type="ECO:0000313" key="4">
    <source>
        <dbReference type="EMBL" id="UTT62203.1"/>
    </source>
</evidence>
<sequence length="215" mass="22393">MTGSVLLDDARHDSEGSTIDVRVGGERRTVRVGALGPASIDRAVAALEAALARGESIDEAIGGLAVEQVARRTAPLRAADGALLLDDTGSTHVDDVRASLRVLADLGRSGLRTIAVIGPLAVDEPDRFEVHDALGRIIVRLDVRQLVVIGHGARHLHMAAGLEGSWDGESVLMDDLGSAYDFVRATSGADAVILISGGADLDLGDLVDRLSGDRP</sequence>
<proteinExistence type="predicted"/>
<dbReference type="InterPro" id="IPR036615">
    <property type="entry name" value="Mur_ligase_C_dom_sf"/>
</dbReference>
<dbReference type="EMBL" id="CP101497">
    <property type="protein sequence ID" value="UTT62203.1"/>
    <property type="molecule type" value="Genomic_DNA"/>
</dbReference>
<keyword evidence="2" id="KW-0547">Nucleotide-binding</keyword>
<keyword evidence="5" id="KW-1185">Reference proteome</keyword>
<dbReference type="Gene3D" id="3.90.190.20">
    <property type="entry name" value="Mur ligase, C-terminal domain"/>
    <property type="match status" value="1"/>
</dbReference>
<name>A0ABY5FVD0_9MICO</name>
<organism evidence="4 5">
    <name type="scientific">Microcella humidisoli</name>
    <dbReference type="NCBI Taxonomy" id="2963406"/>
    <lineage>
        <taxon>Bacteria</taxon>
        <taxon>Bacillati</taxon>
        <taxon>Actinomycetota</taxon>
        <taxon>Actinomycetes</taxon>
        <taxon>Micrococcales</taxon>
        <taxon>Microbacteriaceae</taxon>
        <taxon>Microcella</taxon>
    </lineage>
</organism>
<keyword evidence="3" id="KW-0067">ATP-binding</keyword>
<protein>
    <recommendedName>
        <fullName evidence="6">Mur ligase C-terminal domain-containing protein</fullName>
    </recommendedName>
</protein>
<dbReference type="Proteomes" id="UP001060039">
    <property type="component" value="Chromosome"/>
</dbReference>
<evidence type="ECO:0000256" key="1">
    <source>
        <dbReference type="ARBA" id="ARBA00022598"/>
    </source>
</evidence>